<evidence type="ECO:0000313" key="9">
    <source>
        <dbReference type="EMBL" id="RMA92482.1"/>
    </source>
</evidence>
<feature type="transmembrane region" description="Helical" evidence="8">
    <location>
        <begin position="177"/>
        <end position="198"/>
    </location>
</feature>
<dbReference type="EMBL" id="REFO01000018">
    <property type="protein sequence ID" value="RMA92482.1"/>
    <property type="molecule type" value="Genomic_DNA"/>
</dbReference>
<keyword evidence="2" id="KW-0813">Transport</keyword>
<dbReference type="InterPro" id="IPR018107">
    <property type="entry name" value="Na-dicarboxylate_symporter_CS"/>
</dbReference>
<dbReference type="Proteomes" id="UP000280842">
    <property type="component" value="Unassembled WGS sequence"/>
</dbReference>
<evidence type="ECO:0000256" key="3">
    <source>
        <dbReference type="ARBA" id="ARBA00022692"/>
    </source>
</evidence>
<keyword evidence="6 8" id="KW-0472">Membrane</keyword>
<dbReference type="RefSeq" id="WP_121923819.1">
    <property type="nucleotide sequence ID" value="NZ_REFO01000018.1"/>
</dbReference>
<evidence type="ECO:0000256" key="1">
    <source>
        <dbReference type="ARBA" id="ARBA00004141"/>
    </source>
</evidence>
<organism evidence="9 10">
    <name type="scientific">Hydrogenothermus marinus</name>
    <dbReference type="NCBI Taxonomy" id="133270"/>
    <lineage>
        <taxon>Bacteria</taxon>
        <taxon>Pseudomonadati</taxon>
        <taxon>Aquificota</taxon>
        <taxon>Aquificia</taxon>
        <taxon>Aquificales</taxon>
        <taxon>Hydrogenothermaceae</taxon>
        <taxon>Hydrogenothermus</taxon>
    </lineage>
</organism>
<evidence type="ECO:0000256" key="2">
    <source>
        <dbReference type="ARBA" id="ARBA00022448"/>
    </source>
</evidence>
<proteinExistence type="predicted"/>
<dbReference type="InterPro" id="IPR050746">
    <property type="entry name" value="DAACS"/>
</dbReference>
<dbReference type="GO" id="GO:1902475">
    <property type="term" value="P:L-alpha-amino acid transmembrane transport"/>
    <property type="evidence" value="ECO:0007669"/>
    <property type="project" value="UniProtKB-ARBA"/>
</dbReference>
<dbReference type="OrthoDB" id="9768885at2"/>
<feature type="transmembrane region" description="Helical" evidence="8">
    <location>
        <begin position="344"/>
        <end position="366"/>
    </location>
</feature>
<dbReference type="InterPro" id="IPR001991">
    <property type="entry name" value="Na-dicarboxylate_symporter"/>
</dbReference>
<dbReference type="Gene3D" id="1.10.3860.10">
    <property type="entry name" value="Sodium:dicarboxylate symporter"/>
    <property type="match status" value="1"/>
</dbReference>
<evidence type="ECO:0000256" key="8">
    <source>
        <dbReference type="SAM" id="Phobius"/>
    </source>
</evidence>
<dbReference type="GO" id="GO:0015293">
    <property type="term" value="F:symporter activity"/>
    <property type="evidence" value="ECO:0007669"/>
    <property type="project" value="UniProtKB-KW"/>
</dbReference>
<keyword evidence="10" id="KW-1185">Reference proteome</keyword>
<gene>
    <name evidence="9" type="ORF">CLV39_1730</name>
</gene>
<comment type="caution">
    <text evidence="9">The sequence shown here is derived from an EMBL/GenBank/DDBJ whole genome shotgun (WGS) entry which is preliminary data.</text>
</comment>
<dbReference type="PRINTS" id="PR00173">
    <property type="entry name" value="EDTRNSPORT"/>
</dbReference>
<dbReference type="GO" id="GO:0016020">
    <property type="term" value="C:membrane"/>
    <property type="evidence" value="ECO:0007669"/>
    <property type="project" value="UniProtKB-SubCell"/>
</dbReference>
<dbReference type="Pfam" id="PF00375">
    <property type="entry name" value="SDF"/>
    <property type="match status" value="1"/>
</dbReference>
<dbReference type="PANTHER" id="PTHR11958">
    <property type="entry name" value="SODIUM/DICARBOXYLATE SYMPORTER-RELATED"/>
    <property type="match status" value="1"/>
</dbReference>
<protein>
    <submittedName>
        <fullName evidence="9">Na+/H+-dicarboxylate symporter</fullName>
    </submittedName>
</protein>
<evidence type="ECO:0000313" key="10">
    <source>
        <dbReference type="Proteomes" id="UP000280842"/>
    </source>
</evidence>
<feature type="transmembrane region" description="Helical" evidence="8">
    <location>
        <begin position="76"/>
        <end position="97"/>
    </location>
</feature>
<name>A0A3M0BMZ3_9AQUI</name>
<feature type="transmembrane region" description="Helical" evidence="8">
    <location>
        <begin position="7"/>
        <end position="25"/>
    </location>
</feature>
<dbReference type="AlphaFoldDB" id="A0A3M0BMZ3"/>
<dbReference type="InterPro" id="IPR036458">
    <property type="entry name" value="Na:dicarbo_symporter_sf"/>
</dbReference>
<keyword evidence="5 8" id="KW-1133">Transmembrane helix</keyword>
<keyword evidence="3 8" id="KW-0812">Transmembrane</keyword>
<feature type="transmembrane region" description="Helical" evidence="8">
    <location>
        <begin position="210"/>
        <end position="236"/>
    </location>
</feature>
<evidence type="ECO:0000256" key="6">
    <source>
        <dbReference type="ARBA" id="ARBA00023136"/>
    </source>
</evidence>
<dbReference type="PROSITE" id="PS00714">
    <property type="entry name" value="NA_DICARBOXYL_SYMP_2"/>
    <property type="match status" value="1"/>
</dbReference>
<feature type="transmembrane region" description="Helical" evidence="8">
    <location>
        <begin position="45"/>
        <end position="64"/>
    </location>
</feature>
<sequence length="394" mass="42754">MKKFLSIENLTILGIILGILVGIYIPELALNLKILGDIFLNLLKMIVIPLIFVSIFVSISTLSSANDFKDLGIKAFLYYLATTTIAVITGLLVANIFPFSISDINLSSNSVDIKKLTFESFINNLIPSNIFESFAEGKSIHVIIFSILLAIAVLYIKQEKKQLIVNLFDGLNDAFLLIAKWIIYLSPIGVFALISSIVAEKGIKVIIDLWQYVLIVLIGIIWHFAVNLGLIAYLVGKVNPVEYFNKVKEAILVAFSTCSSSATLPVSLEVAEKEAKIPKKVAGFVLPLGATINMDGTALYEAVAALFIAHVFGIELSLLQQIIVVITSTLASIGAAAIPSAGLITMTLVFSSVGLPLEGIALIVAVDRFLDMFRTSTNVWGDLIGAKVISRFIK</sequence>
<keyword evidence="7" id="KW-0325">Glycoprotein</keyword>
<evidence type="ECO:0000256" key="5">
    <source>
        <dbReference type="ARBA" id="ARBA00022989"/>
    </source>
</evidence>
<dbReference type="PANTHER" id="PTHR11958:SF63">
    <property type="entry name" value="AMINO ACID TRANSPORTER"/>
    <property type="match status" value="1"/>
</dbReference>
<keyword evidence="4" id="KW-0769">Symport</keyword>
<evidence type="ECO:0000256" key="4">
    <source>
        <dbReference type="ARBA" id="ARBA00022847"/>
    </source>
</evidence>
<feature type="transmembrane region" description="Helical" evidence="8">
    <location>
        <begin position="139"/>
        <end position="156"/>
    </location>
</feature>
<reference evidence="9 10" key="1">
    <citation type="submission" date="2018-10" db="EMBL/GenBank/DDBJ databases">
        <title>Genomic Encyclopedia of Archaeal and Bacterial Type Strains, Phase II (KMG-II): from individual species to whole genera.</title>
        <authorList>
            <person name="Goeker M."/>
        </authorList>
    </citation>
    <scope>NUCLEOTIDE SEQUENCE [LARGE SCALE GENOMIC DNA]</scope>
    <source>
        <strain evidence="9 10">VM1</strain>
    </source>
</reference>
<accession>A0A3M0BMZ3</accession>
<dbReference type="SUPFAM" id="SSF118215">
    <property type="entry name" value="Proton glutamate symport protein"/>
    <property type="match status" value="1"/>
</dbReference>
<comment type="subcellular location">
    <subcellularLocation>
        <location evidence="1">Membrane</location>
        <topology evidence="1">Multi-pass membrane protein</topology>
    </subcellularLocation>
</comment>
<evidence type="ECO:0000256" key="7">
    <source>
        <dbReference type="ARBA" id="ARBA00023180"/>
    </source>
</evidence>